<organism evidence="1 2">
    <name type="scientific">Tunturiibacter lichenicola</name>
    <dbReference type="NCBI Taxonomy" id="2051959"/>
    <lineage>
        <taxon>Bacteria</taxon>
        <taxon>Pseudomonadati</taxon>
        <taxon>Acidobacteriota</taxon>
        <taxon>Terriglobia</taxon>
        <taxon>Terriglobales</taxon>
        <taxon>Acidobacteriaceae</taxon>
        <taxon>Tunturiibacter</taxon>
    </lineage>
</organism>
<reference evidence="1 2" key="1">
    <citation type="submission" date="2020-07" db="EMBL/GenBank/DDBJ databases">
        <title>Genomic Encyclopedia of Type Strains, Phase IV (KMG-V): Genome sequencing to study the core and pangenomes of soil and plant-associated prokaryotes.</title>
        <authorList>
            <person name="Whitman W."/>
        </authorList>
    </citation>
    <scope>NUCLEOTIDE SEQUENCE [LARGE SCALE GENOMIC DNA]</scope>
    <source>
        <strain evidence="1 2">M8UP30</strain>
    </source>
</reference>
<dbReference type="EMBL" id="JACCCV010000001">
    <property type="protein sequence ID" value="NYF51449.1"/>
    <property type="molecule type" value="Genomic_DNA"/>
</dbReference>
<dbReference type="PANTHER" id="PTHR36849:SF1">
    <property type="entry name" value="CYTOPLASMIC PROTEIN"/>
    <property type="match status" value="1"/>
</dbReference>
<comment type="caution">
    <text evidence="1">The sequence shown here is derived from an EMBL/GenBank/DDBJ whole genome shotgun (WGS) entry which is preliminary data.</text>
</comment>
<evidence type="ECO:0000313" key="2">
    <source>
        <dbReference type="Proteomes" id="UP000534186"/>
    </source>
</evidence>
<accession>A0A7Y9T4K2</accession>
<dbReference type="Pfam" id="PF22752">
    <property type="entry name" value="DUF488-N3i"/>
    <property type="match status" value="1"/>
</dbReference>
<protein>
    <submittedName>
        <fullName evidence="1">Uncharacterized protein YeaO (DUF488 family)</fullName>
    </submittedName>
</protein>
<dbReference type="AlphaFoldDB" id="A0A7Y9T4K2"/>
<gene>
    <name evidence="1" type="ORF">HDF12_001814</name>
</gene>
<dbReference type="PANTHER" id="PTHR36849">
    <property type="entry name" value="CYTOPLASMIC PROTEIN-RELATED"/>
    <property type="match status" value="1"/>
</dbReference>
<evidence type="ECO:0000313" key="1">
    <source>
        <dbReference type="EMBL" id="NYF51449.1"/>
    </source>
</evidence>
<proteinExistence type="predicted"/>
<dbReference type="InterPro" id="IPR052552">
    <property type="entry name" value="YeaO-like"/>
</dbReference>
<dbReference type="Proteomes" id="UP000534186">
    <property type="component" value="Unassembled WGS sequence"/>
</dbReference>
<sequence>MEAELKRVYEEPSLEDGTRILVDRLWPRGLSKEKARVDLWLKEIAPSNELRRWFDHDPAKWPEFKARYKRELKHNAKQLALLRQATGRGRSTLLYGARDTEHNEAVVLQELLRHEGTIRT</sequence>
<name>A0A7Y9T4K2_9BACT</name>